<organism evidence="1">
    <name type="scientific">marine sediment metagenome</name>
    <dbReference type="NCBI Taxonomy" id="412755"/>
    <lineage>
        <taxon>unclassified sequences</taxon>
        <taxon>metagenomes</taxon>
        <taxon>ecological metagenomes</taxon>
    </lineage>
</organism>
<dbReference type="AlphaFoldDB" id="X1I5M5"/>
<dbReference type="EMBL" id="BARU01044287">
    <property type="protein sequence ID" value="GAH76972.1"/>
    <property type="molecule type" value="Genomic_DNA"/>
</dbReference>
<feature type="non-terminal residue" evidence="1">
    <location>
        <position position="1"/>
    </location>
</feature>
<sequence length="54" mass="6221">KAVELEPRVKDSHLIVVRVAKLIGKYDLVKQKAEEAIAINPSWEPEIKEILERQ</sequence>
<evidence type="ECO:0008006" key="2">
    <source>
        <dbReference type="Google" id="ProtNLM"/>
    </source>
</evidence>
<gene>
    <name evidence="1" type="ORF">S03H2_67599</name>
</gene>
<reference evidence="1" key="1">
    <citation type="journal article" date="2014" name="Front. Microbiol.">
        <title>High frequency of phylogenetically diverse reductive dehalogenase-homologous genes in deep subseafloor sedimentary metagenomes.</title>
        <authorList>
            <person name="Kawai M."/>
            <person name="Futagami T."/>
            <person name="Toyoda A."/>
            <person name="Takaki Y."/>
            <person name="Nishi S."/>
            <person name="Hori S."/>
            <person name="Arai W."/>
            <person name="Tsubouchi T."/>
            <person name="Morono Y."/>
            <person name="Uchiyama I."/>
            <person name="Ito T."/>
            <person name="Fujiyama A."/>
            <person name="Inagaki F."/>
            <person name="Takami H."/>
        </authorList>
    </citation>
    <scope>NUCLEOTIDE SEQUENCE</scope>
    <source>
        <strain evidence="1">Expedition CK06-06</strain>
    </source>
</reference>
<protein>
    <recommendedName>
        <fullName evidence="2">Tetratricopeptide repeat protein</fullName>
    </recommendedName>
</protein>
<accession>X1I5M5</accession>
<evidence type="ECO:0000313" key="1">
    <source>
        <dbReference type="EMBL" id="GAH76972.1"/>
    </source>
</evidence>
<proteinExistence type="predicted"/>
<comment type="caution">
    <text evidence="1">The sequence shown here is derived from an EMBL/GenBank/DDBJ whole genome shotgun (WGS) entry which is preliminary data.</text>
</comment>
<name>X1I5M5_9ZZZZ</name>